<name>A0A818NH77_9BILA</name>
<dbReference type="FunFam" id="3.10.450.50:FF:000005">
    <property type="entry name" value="Nuclear transport factor 2"/>
    <property type="match status" value="1"/>
</dbReference>
<protein>
    <recommendedName>
        <fullName evidence="3">NTF2 domain-containing protein</fullName>
    </recommendedName>
</protein>
<dbReference type="Proteomes" id="UP000663836">
    <property type="component" value="Unassembled WGS sequence"/>
</dbReference>
<dbReference type="Gene3D" id="3.10.450.50">
    <property type="match status" value="1"/>
</dbReference>
<dbReference type="GO" id="GO:0006606">
    <property type="term" value="P:protein import into nucleus"/>
    <property type="evidence" value="ECO:0007669"/>
    <property type="project" value="UniProtKB-ARBA"/>
</dbReference>
<evidence type="ECO:0000313" key="4">
    <source>
        <dbReference type="EMBL" id="CAF3605729.1"/>
    </source>
</evidence>
<dbReference type="PROSITE" id="PS50177">
    <property type="entry name" value="NTF2_DOMAIN"/>
    <property type="match status" value="1"/>
</dbReference>
<sequence>MSDFEAIGKAFIDFYYKKFDSGARDEVAALYEPVNGMMNFNHSTFAKGAQGIAEKLRSLTFQTIAHTISTLDIQPTYDNCILIVVTGALKADNDPPMSFTETFLLRFHNNSWLVVNNVFRLILQDLNQNSIIALLKGPDTRYKNILMKDGEQLIVPIVNDQCQDKNSFLQINIRSLSAKEQAQLLRKQYRQLYKHHYQSLKKKDKCLYFTFPITYPCPMKFKQKRSSIISNSSKTSRLSSFSFQQSLQKKLNNQYSNTMNRLKSAVSISFIDDKNDDISINKISQKNHSSSLLNIPSKNLSTNKFHSLNAYLEKHLCQLCGSILSNGICSCIVQYLLKLNKTKENDILVQLNGIFENLTSNNIIT</sequence>
<reference evidence="4" key="1">
    <citation type="submission" date="2021-02" db="EMBL/GenBank/DDBJ databases">
        <authorList>
            <person name="Nowell W R."/>
        </authorList>
    </citation>
    <scope>NUCLEOTIDE SEQUENCE</scope>
</reference>
<organism evidence="4 5">
    <name type="scientific">Rotaria sordida</name>
    <dbReference type="NCBI Taxonomy" id="392033"/>
    <lineage>
        <taxon>Eukaryota</taxon>
        <taxon>Metazoa</taxon>
        <taxon>Spiralia</taxon>
        <taxon>Gnathifera</taxon>
        <taxon>Rotifera</taxon>
        <taxon>Eurotatoria</taxon>
        <taxon>Bdelloidea</taxon>
        <taxon>Philodinida</taxon>
        <taxon>Philodinidae</taxon>
        <taxon>Rotaria</taxon>
    </lineage>
</organism>
<dbReference type="PANTHER" id="PTHR12612">
    <property type="entry name" value="NUCLEAR TRANSPORT FACTOR 2"/>
    <property type="match status" value="1"/>
</dbReference>
<dbReference type="InterPro" id="IPR032710">
    <property type="entry name" value="NTF2-like_dom_sf"/>
</dbReference>
<dbReference type="CDD" id="cd00780">
    <property type="entry name" value="NTF2"/>
    <property type="match status" value="1"/>
</dbReference>
<feature type="domain" description="NTF2" evidence="3">
    <location>
        <begin position="7"/>
        <end position="121"/>
    </location>
</feature>
<proteinExistence type="predicted"/>
<evidence type="ECO:0000259" key="3">
    <source>
        <dbReference type="PROSITE" id="PS50177"/>
    </source>
</evidence>
<dbReference type="SUPFAM" id="SSF54427">
    <property type="entry name" value="NTF2-like"/>
    <property type="match status" value="1"/>
</dbReference>
<dbReference type="AlphaFoldDB" id="A0A818NH77"/>
<dbReference type="Pfam" id="PF02136">
    <property type="entry name" value="NTF2"/>
    <property type="match status" value="1"/>
</dbReference>
<evidence type="ECO:0000313" key="5">
    <source>
        <dbReference type="Proteomes" id="UP000663836"/>
    </source>
</evidence>
<dbReference type="InterPro" id="IPR002075">
    <property type="entry name" value="NTF2_dom"/>
</dbReference>
<comment type="caution">
    <text evidence="4">The sequence shown here is derived from an EMBL/GenBank/DDBJ whole genome shotgun (WGS) entry which is preliminary data.</text>
</comment>
<dbReference type="GO" id="GO:0005737">
    <property type="term" value="C:cytoplasm"/>
    <property type="evidence" value="ECO:0007669"/>
    <property type="project" value="UniProtKB-SubCell"/>
</dbReference>
<evidence type="ECO:0000256" key="2">
    <source>
        <dbReference type="ARBA" id="ARBA00022490"/>
    </source>
</evidence>
<keyword evidence="2" id="KW-0963">Cytoplasm</keyword>
<dbReference type="InterPro" id="IPR045875">
    <property type="entry name" value="NTF2"/>
</dbReference>
<gene>
    <name evidence="4" type="ORF">JBS370_LOCUS4025</name>
</gene>
<dbReference type="GO" id="GO:0005635">
    <property type="term" value="C:nuclear envelope"/>
    <property type="evidence" value="ECO:0007669"/>
    <property type="project" value="UniProtKB-ARBA"/>
</dbReference>
<comment type="subcellular location">
    <subcellularLocation>
        <location evidence="1">Cytoplasm</location>
    </subcellularLocation>
</comment>
<accession>A0A818NH77</accession>
<dbReference type="InterPro" id="IPR018222">
    <property type="entry name" value="Nuclear_transport_factor_2_euk"/>
</dbReference>
<dbReference type="EMBL" id="CAJOBD010000181">
    <property type="protein sequence ID" value="CAF3605729.1"/>
    <property type="molecule type" value="Genomic_DNA"/>
</dbReference>
<evidence type="ECO:0000256" key="1">
    <source>
        <dbReference type="ARBA" id="ARBA00004496"/>
    </source>
</evidence>